<dbReference type="InParanoid" id="C5LT36"/>
<gene>
    <name evidence="2" type="ORF">Pmar_PMAR024482</name>
</gene>
<protein>
    <submittedName>
        <fullName evidence="2">Uncharacterized protein</fullName>
    </submittedName>
</protein>
<accession>C5LT36</accession>
<organism evidence="3">
    <name type="scientific">Perkinsus marinus (strain ATCC 50983 / TXsc)</name>
    <dbReference type="NCBI Taxonomy" id="423536"/>
    <lineage>
        <taxon>Eukaryota</taxon>
        <taxon>Sar</taxon>
        <taxon>Alveolata</taxon>
        <taxon>Perkinsozoa</taxon>
        <taxon>Perkinsea</taxon>
        <taxon>Perkinsida</taxon>
        <taxon>Perkinsidae</taxon>
        <taxon>Perkinsus</taxon>
    </lineage>
</organism>
<reference evidence="2 3" key="1">
    <citation type="submission" date="2008-07" db="EMBL/GenBank/DDBJ databases">
        <authorList>
            <person name="El-Sayed N."/>
            <person name="Caler E."/>
            <person name="Inman J."/>
            <person name="Amedeo P."/>
            <person name="Hass B."/>
            <person name="Wortman J."/>
        </authorList>
    </citation>
    <scope>NUCLEOTIDE SEQUENCE [LARGE SCALE GENOMIC DNA]</scope>
    <source>
        <strain evidence="3">ATCC 50983 / TXsc</strain>
    </source>
</reference>
<keyword evidence="3" id="KW-1185">Reference proteome</keyword>
<evidence type="ECO:0000313" key="3">
    <source>
        <dbReference type="Proteomes" id="UP000007800"/>
    </source>
</evidence>
<dbReference type="Proteomes" id="UP000007800">
    <property type="component" value="Unassembled WGS sequence"/>
</dbReference>
<dbReference type="EMBL" id="GG685288">
    <property type="protein sequence ID" value="EER00005.1"/>
    <property type="molecule type" value="Genomic_DNA"/>
</dbReference>
<dbReference type="AlphaFoldDB" id="C5LT36"/>
<name>C5LT36_PERM5</name>
<sequence>MLVTSRQAEHHIDTNLRVGKFHLGADPRNIEDTDGSTTTSSTSRTNHIKNFGLPPPSKIEHSECEWDHVGGFGPTSLPEISGVVVDMNAKCVPKSADSMSLKDLRAALQASHKRMMAIVEEERELNMDGSAFTGATTTNGLCQQLESSEGYVRLRQWAERSGFGISGN</sequence>
<dbReference type="GeneID" id="9049701"/>
<proteinExistence type="predicted"/>
<feature type="region of interest" description="Disordered" evidence="1">
    <location>
        <begin position="24"/>
        <end position="57"/>
    </location>
</feature>
<evidence type="ECO:0000313" key="2">
    <source>
        <dbReference type="EMBL" id="EER00005.1"/>
    </source>
</evidence>
<dbReference type="RefSeq" id="XP_002767287.1">
    <property type="nucleotide sequence ID" value="XM_002767241.1"/>
</dbReference>
<evidence type="ECO:0000256" key="1">
    <source>
        <dbReference type="SAM" id="MobiDB-lite"/>
    </source>
</evidence>